<dbReference type="PANTHER" id="PTHR11908:SF132">
    <property type="entry name" value="ALDEHYDE OXIDASE 1-RELATED"/>
    <property type="match status" value="1"/>
</dbReference>
<dbReference type="GO" id="GO:0005506">
    <property type="term" value="F:iron ion binding"/>
    <property type="evidence" value="ECO:0007669"/>
    <property type="project" value="InterPro"/>
</dbReference>
<evidence type="ECO:0000259" key="4">
    <source>
        <dbReference type="SMART" id="SM01008"/>
    </source>
</evidence>
<dbReference type="InterPro" id="IPR016208">
    <property type="entry name" value="Ald_Oxase/xanthine_DH-like"/>
</dbReference>
<dbReference type="Proteomes" id="UP000321261">
    <property type="component" value="Unassembled WGS sequence"/>
</dbReference>
<dbReference type="SUPFAM" id="SSF54665">
    <property type="entry name" value="CO dehydrogenase molybdoprotein N-domain-like"/>
    <property type="match status" value="1"/>
</dbReference>
<proteinExistence type="predicted"/>
<comment type="caution">
    <text evidence="5">The sequence shown here is derived from an EMBL/GenBank/DDBJ whole genome shotgun (WGS) entry which is preliminary data.</text>
</comment>
<dbReference type="InterPro" id="IPR036856">
    <property type="entry name" value="Ald_Oxase/Xan_DH_a/b_sf"/>
</dbReference>
<feature type="domain" description="Aldehyde oxidase/xanthine dehydrogenase a/b hammerhead" evidence="4">
    <location>
        <begin position="19"/>
        <end position="128"/>
    </location>
</feature>
<feature type="region of interest" description="Disordered" evidence="3">
    <location>
        <begin position="126"/>
        <end position="179"/>
    </location>
</feature>
<evidence type="ECO:0000313" key="5">
    <source>
        <dbReference type="EMBL" id="TWF80368.1"/>
    </source>
</evidence>
<evidence type="ECO:0000256" key="1">
    <source>
        <dbReference type="ARBA" id="ARBA00022505"/>
    </source>
</evidence>
<evidence type="ECO:0000256" key="2">
    <source>
        <dbReference type="ARBA" id="ARBA00023002"/>
    </source>
</evidence>
<dbReference type="Gene3D" id="3.90.1170.50">
    <property type="entry name" value="Aldehyde oxidase/xanthine dehydrogenase, a/b hammerhead"/>
    <property type="match status" value="1"/>
</dbReference>
<reference evidence="5 6" key="1">
    <citation type="submission" date="2019-06" db="EMBL/GenBank/DDBJ databases">
        <title>Sequencing the genomes of 1000 actinobacteria strains.</title>
        <authorList>
            <person name="Klenk H.-P."/>
        </authorList>
    </citation>
    <scope>NUCLEOTIDE SEQUENCE [LARGE SCALE GENOMIC DNA]</scope>
    <source>
        <strain evidence="5 6">DSM 45671</strain>
    </source>
</reference>
<dbReference type="EMBL" id="VIWU01000001">
    <property type="protein sequence ID" value="TWF80368.1"/>
    <property type="molecule type" value="Genomic_DNA"/>
</dbReference>
<feature type="compositionally biased region" description="Basic residues" evidence="3">
    <location>
        <begin position="170"/>
        <end position="179"/>
    </location>
</feature>
<gene>
    <name evidence="5" type="ORF">FHX44_116311</name>
</gene>
<protein>
    <submittedName>
        <fullName evidence="5">Aldehyde oxidase/xanthine dehydrogenase-like protein</fullName>
    </submittedName>
</protein>
<keyword evidence="2" id="KW-0560">Oxidoreductase</keyword>
<dbReference type="GO" id="GO:0016491">
    <property type="term" value="F:oxidoreductase activity"/>
    <property type="evidence" value="ECO:0007669"/>
    <property type="project" value="UniProtKB-KW"/>
</dbReference>
<dbReference type="RefSeq" id="WP_246170689.1">
    <property type="nucleotide sequence ID" value="NZ_VIWU01000001.1"/>
</dbReference>
<name>A0A561SZS4_9PSEU</name>
<evidence type="ECO:0000313" key="6">
    <source>
        <dbReference type="Proteomes" id="UP000321261"/>
    </source>
</evidence>
<sequence length="179" mass="19167">MTTPLGSDVPRVDGRLKVTGAARYSADHSEDHWGDRLAYAHVVLSTVARGSVRSMNVDAARGAPGVLAVYTPFDPLRIYSASRGETYAPLQDRDVRFRGQVIGLVVAETIEQAREAAALVSAEYDTVPARPGPPSPPGCRASRSKGTPSSRRRPGPCSLPAWPRSTTRSARARSRSTSP</sequence>
<accession>A0A561SZS4</accession>
<keyword evidence="1" id="KW-0500">Molybdenum</keyword>
<dbReference type="InterPro" id="IPR000674">
    <property type="entry name" value="Ald_Oxase/Xan_DH_a/b"/>
</dbReference>
<organism evidence="5 6">
    <name type="scientific">Pseudonocardia hierapolitana</name>
    <dbReference type="NCBI Taxonomy" id="1128676"/>
    <lineage>
        <taxon>Bacteria</taxon>
        <taxon>Bacillati</taxon>
        <taxon>Actinomycetota</taxon>
        <taxon>Actinomycetes</taxon>
        <taxon>Pseudonocardiales</taxon>
        <taxon>Pseudonocardiaceae</taxon>
        <taxon>Pseudonocardia</taxon>
    </lineage>
</organism>
<dbReference type="SMART" id="SM01008">
    <property type="entry name" value="Ald_Xan_dh_C"/>
    <property type="match status" value="1"/>
</dbReference>
<dbReference type="PANTHER" id="PTHR11908">
    <property type="entry name" value="XANTHINE DEHYDROGENASE"/>
    <property type="match status" value="1"/>
</dbReference>
<evidence type="ECO:0000256" key="3">
    <source>
        <dbReference type="SAM" id="MobiDB-lite"/>
    </source>
</evidence>
<keyword evidence="6" id="KW-1185">Reference proteome</keyword>
<dbReference type="Pfam" id="PF01315">
    <property type="entry name" value="Ald_Xan_dh_C"/>
    <property type="match status" value="1"/>
</dbReference>
<dbReference type="AlphaFoldDB" id="A0A561SZS4"/>